<dbReference type="GO" id="GO:0009897">
    <property type="term" value="C:external side of plasma membrane"/>
    <property type="evidence" value="ECO:0007669"/>
    <property type="project" value="TreeGrafter"/>
</dbReference>
<dbReference type="PROSITE" id="PS50835">
    <property type="entry name" value="IG_LIKE"/>
    <property type="match status" value="2"/>
</dbReference>
<dbReference type="GO" id="GO:0005102">
    <property type="term" value="F:signaling receptor binding"/>
    <property type="evidence" value="ECO:0007669"/>
    <property type="project" value="TreeGrafter"/>
</dbReference>
<dbReference type="InterPro" id="IPR036179">
    <property type="entry name" value="Ig-like_dom_sf"/>
</dbReference>
<feature type="domain" description="Ig-like" evidence="5">
    <location>
        <begin position="122"/>
        <end position="208"/>
    </location>
</feature>
<dbReference type="GO" id="GO:0001817">
    <property type="term" value="P:regulation of cytokine production"/>
    <property type="evidence" value="ECO:0007669"/>
    <property type="project" value="TreeGrafter"/>
</dbReference>
<dbReference type="PANTHER" id="PTHR24100">
    <property type="entry name" value="BUTYROPHILIN"/>
    <property type="match status" value="1"/>
</dbReference>
<dbReference type="GO" id="GO:0050852">
    <property type="term" value="P:T cell receptor signaling pathway"/>
    <property type="evidence" value="ECO:0007669"/>
    <property type="project" value="TreeGrafter"/>
</dbReference>
<accession>A0A671UKK0</accession>
<dbReference type="InterPro" id="IPR050504">
    <property type="entry name" value="IgSF_BTN/MOG"/>
</dbReference>
<dbReference type="AlphaFoldDB" id="A0A671UKK0"/>
<name>A0A671UKK0_SPAAU</name>
<dbReference type="InterPro" id="IPR007110">
    <property type="entry name" value="Ig-like_dom"/>
</dbReference>
<dbReference type="InterPro" id="IPR013106">
    <property type="entry name" value="Ig_V-set"/>
</dbReference>
<proteinExistence type="predicted"/>
<dbReference type="InterPro" id="IPR013783">
    <property type="entry name" value="Ig-like_fold"/>
</dbReference>
<keyword evidence="7" id="KW-1185">Reference proteome</keyword>
<feature type="domain" description="Ig-like" evidence="5">
    <location>
        <begin position="9"/>
        <end position="101"/>
    </location>
</feature>
<evidence type="ECO:0000256" key="3">
    <source>
        <dbReference type="ARBA" id="ARBA00023319"/>
    </source>
</evidence>
<protein>
    <recommendedName>
        <fullName evidence="5">Ig-like domain-containing protein</fullName>
    </recommendedName>
</protein>
<evidence type="ECO:0000259" key="5">
    <source>
        <dbReference type="PROSITE" id="PS50835"/>
    </source>
</evidence>
<evidence type="ECO:0000256" key="2">
    <source>
        <dbReference type="ARBA" id="ARBA00023136"/>
    </source>
</evidence>
<evidence type="ECO:0000256" key="4">
    <source>
        <dbReference type="SAM" id="Phobius"/>
    </source>
</evidence>
<dbReference type="PANTHER" id="PTHR24100:SF151">
    <property type="entry name" value="ICOS LIGAND"/>
    <property type="match status" value="1"/>
</dbReference>
<dbReference type="Proteomes" id="UP000472265">
    <property type="component" value="Chromosome 6"/>
</dbReference>
<keyword evidence="2 4" id="KW-0472">Membrane</keyword>
<dbReference type="OMA" id="NKQEVFR"/>
<reference evidence="6" key="1">
    <citation type="submission" date="2021-04" db="EMBL/GenBank/DDBJ databases">
        <authorList>
            <consortium name="Wellcome Sanger Institute Data Sharing"/>
        </authorList>
    </citation>
    <scope>NUCLEOTIDE SEQUENCE [LARGE SCALE GENOMIC DNA]</scope>
</reference>
<sequence>LNLLYFSCPGVKVVVGEDSDAVLPCLISTKENITGKTFDWKKDGQKDVFIYRSGIHSNNAFTGQDYQFRGRVSHFQDQLKNGNASIKIQNTKKADSGKYSCIFPRLEPRQTFYIELVVGASPKPLITTLDETKDWSLLQCEVRGASPKPKVEWQDSSGNILPAEEPQVSERSSSYNVILKTTVTKSDHYRCVVTQEELSHQSYSETFVQLNEELSREVELWRRATIVLGVLAAVLLLAVAVVCCICRSKFISYITPTYPSCADINITIQSRPVCFCHLRFEPFCLFTSGSNSDSLKLIT</sequence>
<dbReference type="Pfam" id="PF07686">
    <property type="entry name" value="V-set"/>
    <property type="match status" value="1"/>
</dbReference>
<reference evidence="6" key="2">
    <citation type="submission" date="2025-08" db="UniProtKB">
        <authorList>
            <consortium name="Ensembl"/>
        </authorList>
    </citation>
    <scope>IDENTIFICATION</scope>
</reference>
<dbReference type="SUPFAM" id="SSF48726">
    <property type="entry name" value="Immunoglobulin"/>
    <property type="match status" value="2"/>
</dbReference>
<evidence type="ECO:0000313" key="6">
    <source>
        <dbReference type="Ensembl" id="ENSSAUP00010013194.1"/>
    </source>
</evidence>
<feature type="transmembrane region" description="Helical" evidence="4">
    <location>
        <begin position="226"/>
        <end position="246"/>
    </location>
</feature>
<comment type="subcellular location">
    <subcellularLocation>
        <location evidence="1">Membrane</location>
    </subcellularLocation>
</comment>
<dbReference type="Gene3D" id="2.60.40.10">
    <property type="entry name" value="Immunoglobulins"/>
    <property type="match status" value="2"/>
</dbReference>
<evidence type="ECO:0000313" key="7">
    <source>
        <dbReference type="Proteomes" id="UP000472265"/>
    </source>
</evidence>
<evidence type="ECO:0000256" key="1">
    <source>
        <dbReference type="ARBA" id="ARBA00004370"/>
    </source>
</evidence>
<keyword evidence="4" id="KW-1133">Transmembrane helix</keyword>
<dbReference type="InterPro" id="IPR053896">
    <property type="entry name" value="BTN3A2-like_Ig-C"/>
</dbReference>
<dbReference type="Pfam" id="PF22705">
    <property type="entry name" value="C2-set_3"/>
    <property type="match status" value="1"/>
</dbReference>
<keyword evidence="4" id="KW-0812">Transmembrane</keyword>
<dbReference type="Ensembl" id="ENSSAUT00010014023.1">
    <property type="protein sequence ID" value="ENSSAUP00010013194.1"/>
    <property type="gene ID" value="ENSSAUG00010006271.1"/>
</dbReference>
<dbReference type="CDD" id="cd00096">
    <property type="entry name" value="Ig"/>
    <property type="match status" value="1"/>
</dbReference>
<dbReference type="InParanoid" id="A0A671UKK0"/>
<keyword evidence="3" id="KW-0393">Immunoglobulin domain</keyword>
<organism evidence="6 7">
    <name type="scientific">Sparus aurata</name>
    <name type="common">Gilthead sea bream</name>
    <dbReference type="NCBI Taxonomy" id="8175"/>
    <lineage>
        <taxon>Eukaryota</taxon>
        <taxon>Metazoa</taxon>
        <taxon>Chordata</taxon>
        <taxon>Craniata</taxon>
        <taxon>Vertebrata</taxon>
        <taxon>Euteleostomi</taxon>
        <taxon>Actinopterygii</taxon>
        <taxon>Neopterygii</taxon>
        <taxon>Teleostei</taxon>
        <taxon>Neoteleostei</taxon>
        <taxon>Acanthomorphata</taxon>
        <taxon>Eupercaria</taxon>
        <taxon>Spariformes</taxon>
        <taxon>Sparidae</taxon>
        <taxon>Sparus</taxon>
    </lineage>
</organism>
<dbReference type="GeneTree" id="ENSGT01050000244843"/>
<reference evidence="6" key="3">
    <citation type="submission" date="2025-09" db="UniProtKB">
        <authorList>
            <consortium name="Ensembl"/>
        </authorList>
    </citation>
    <scope>IDENTIFICATION</scope>
</reference>